<accession>A0A975G2Y8</accession>
<keyword evidence="1" id="KW-0732">Signal</keyword>
<dbReference type="Pfam" id="PF00857">
    <property type="entry name" value="Isochorismatase"/>
    <property type="match status" value="1"/>
</dbReference>
<dbReference type="PANTHER" id="PTHR43559">
    <property type="entry name" value="HYDROLASE YCAC-RELATED"/>
    <property type="match status" value="1"/>
</dbReference>
<sequence>MPLFDRRKVFAFAPLVAVSTAIAASTTSSRAMTANTNGFSTRNSLIMLVDHQTGTVNWVKSIPKETVVTSCRVLAKMALAYDMPLILTTTVEQQVGPTIPDLQQIAPEAYAHRYARGGQLDCWDDARLQQGVAALGRKKIILAGLTTDICMYWAATSALKLGYEVLVVADACGTTSTQGDEMTYARLRKAGAEVSVVNQVVTELANDFSTAEGQKAQKIMADEIISKL</sequence>
<evidence type="ECO:0000313" key="4">
    <source>
        <dbReference type="Proteomes" id="UP000676409"/>
    </source>
</evidence>
<reference evidence="3" key="1">
    <citation type="submission" date="2021-04" db="EMBL/GenBank/DDBJ databases">
        <title>The complete genome sequence of Caulobacter sp. S6.</title>
        <authorList>
            <person name="Tang Y."/>
            <person name="Ouyang W."/>
            <person name="Liu Q."/>
            <person name="Huang B."/>
            <person name="Guo Z."/>
            <person name="Lei P."/>
        </authorList>
    </citation>
    <scope>NUCLEOTIDE SEQUENCE</scope>
    <source>
        <strain evidence="3">S6</strain>
    </source>
</reference>
<dbReference type="Gene3D" id="3.40.50.850">
    <property type="entry name" value="Isochorismatase-like"/>
    <property type="match status" value="1"/>
</dbReference>
<dbReference type="KEGG" id="caul:KCG34_06750"/>
<feature type="domain" description="Isochorismatase-like" evidence="2">
    <location>
        <begin position="45"/>
        <end position="196"/>
    </location>
</feature>
<dbReference type="InterPro" id="IPR053152">
    <property type="entry name" value="Hydrolase_YcaC-like"/>
</dbReference>
<evidence type="ECO:0000313" key="3">
    <source>
        <dbReference type="EMBL" id="QUD89574.1"/>
    </source>
</evidence>
<dbReference type="EMBL" id="CP073078">
    <property type="protein sequence ID" value="QUD89574.1"/>
    <property type="molecule type" value="Genomic_DNA"/>
</dbReference>
<feature type="signal peptide" evidence="1">
    <location>
        <begin position="1"/>
        <end position="23"/>
    </location>
</feature>
<dbReference type="InterPro" id="IPR036380">
    <property type="entry name" value="Isochorismatase-like_sf"/>
</dbReference>
<evidence type="ECO:0000256" key="1">
    <source>
        <dbReference type="SAM" id="SignalP"/>
    </source>
</evidence>
<organism evidence="3 4">
    <name type="scientific">Phenylobacterium montanum</name>
    <dbReference type="NCBI Taxonomy" id="2823693"/>
    <lineage>
        <taxon>Bacteria</taxon>
        <taxon>Pseudomonadati</taxon>
        <taxon>Pseudomonadota</taxon>
        <taxon>Alphaproteobacteria</taxon>
        <taxon>Caulobacterales</taxon>
        <taxon>Caulobacteraceae</taxon>
        <taxon>Phenylobacterium</taxon>
    </lineage>
</organism>
<dbReference type="PANTHER" id="PTHR43559:SF3">
    <property type="entry name" value="HYDROLASE YCAC-RELATED"/>
    <property type="match status" value="1"/>
</dbReference>
<dbReference type="InterPro" id="IPR000868">
    <property type="entry name" value="Isochorismatase-like_dom"/>
</dbReference>
<dbReference type="AlphaFoldDB" id="A0A975G2Y8"/>
<evidence type="ECO:0000259" key="2">
    <source>
        <dbReference type="Pfam" id="PF00857"/>
    </source>
</evidence>
<gene>
    <name evidence="3" type="ORF">KCG34_06750</name>
</gene>
<keyword evidence="4" id="KW-1185">Reference proteome</keyword>
<feature type="chain" id="PRO_5037401777" evidence="1">
    <location>
        <begin position="24"/>
        <end position="228"/>
    </location>
</feature>
<name>A0A975G2Y8_9CAUL</name>
<dbReference type="RefSeq" id="WP_211939626.1">
    <property type="nucleotide sequence ID" value="NZ_CP073078.1"/>
</dbReference>
<protein>
    <submittedName>
        <fullName evidence="3">Isochorismatase family protein</fullName>
    </submittedName>
</protein>
<dbReference type="Proteomes" id="UP000676409">
    <property type="component" value="Chromosome"/>
</dbReference>
<dbReference type="SUPFAM" id="SSF52499">
    <property type="entry name" value="Isochorismatase-like hydrolases"/>
    <property type="match status" value="1"/>
</dbReference>
<proteinExistence type="predicted"/>